<reference evidence="4" key="3">
    <citation type="journal article" date="2022" name="Int. J. Syst. Evol. Microbiol.">
        <title>Caproicibacterium lactatifermentans sp. nov., isolated from pit clay used for the production of Chinese strong aroma-type liquor.</title>
        <authorList>
            <person name="Wang H."/>
            <person name="Gu Y."/>
            <person name="Zhao D."/>
            <person name="Qiao Z."/>
            <person name="Zheng J."/>
            <person name="Gao J."/>
            <person name="Ren C."/>
            <person name="Xu Y."/>
        </authorList>
    </citation>
    <scope>NUCLEOTIDE SEQUENCE</scope>
    <source>
        <strain evidence="4">JNU-WLY1368</strain>
    </source>
</reference>
<keyword evidence="1" id="KW-0812">Transmembrane</keyword>
<feature type="transmembrane region" description="Helical" evidence="1">
    <location>
        <begin position="150"/>
        <end position="172"/>
    </location>
</feature>
<feature type="transmembrane region" description="Helical" evidence="1">
    <location>
        <begin position="6"/>
        <end position="22"/>
    </location>
</feature>
<evidence type="ECO:0000313" key="3">
    <source>
        <dbReference type="EMBL" id="QKN24332.1"/>
    </source>
</evidence>
<feature type="transmembrane region" description="Helical" evidence="1">
    <location>
        <begin position="119"/>
        <end position="138"/>
    </location>
</feature>
<proteinExistence type="predicted"/>
<name>A0A859DTU2_9FIRM</name>
<keyword evidence="6" id="KW-1185">Reference proteome</keyword>
<evidence type="ECO:0000313" key="5">
    <source>
        <dbReference type="Proteomes" id="UP000501316"/>
    </source>
</evidence>
<dbReference type="Proteomes" id="UP000501316">
    <property type="component" value="Chromosome"/>
</dbReference>
<dbReference type="KEGG" id="clf:GJQ69_07440"/>
<evidence type="ECO:0000259" key="2">
    <source>
        <dbReference type="Pfam" id="PF07670"/>
    </source>
</evidence>
<gene>
    <name evidence="3" type="ORF">GJQ69_07440</name>
    <name evidence="4" type="ORF">GKP14_06370</name>
</gene>
<accession>A0A859DTU2</accession>
<organism evidence="3 5">
    <name type="scientific">Caproicibacterium lactatifermentans</name>
    <dbReference type="NCBI Taxonomy" id="2666138"/>
    <lineage>
        <taxon>Bacteria</taxon>
        <taxon>Bacillati</taxon>
        <taxon>Bacillota</taxon>
        <taxon>Clostridia</taxon>
        <taxon>Eubacteriales</taxon>
        <taxon>Oscillospiraceae</taxon>
        <taxon>Caproicibacterium</taxon>
    </lineage>
</organism>
<dbReference type="AlphaFoldDB" id="A0A859DTU2"/>
<dbReference type="Pfam" id="PF07670">
    <property type="entry name" value="Gate"/>
    <property type="match status" value="1"/>
</dbReference>
<feature type="domain" description="Nucleoside transporter/FeoB GTPase Gate" evidence="2">
    <location>
        <begin position="43"/>
        <end position="144"/>
    </location>
</feature>
<keyword evidence="1" id="KW-0472">Membrane</keyword>
<keyword evidence="1" id="KW-1133">Transmembrane helix</keyword>
<dbReference type="Proteomes" id="UP000509623">
    <property type="component" value="Chromosome"/>
</dbReference>
<evidence type="ECO:0000313" key="6">
    <source>
        <dbReference type="Proteomes" id="UP000509623"/>
    </source>
</evidence>
<sequence length="174" mass="17905">MDKLGTYVLPISVVCLVAFCVLRKVPVFDSFVCGAKQGLKTAVGILPTLIGLITGITMLQASGALDLLAKALAPLTCRIGLPSAVVPLILMKPVSGSGSTAVLTQILQQYGADSLTGRIAAALAGSTETAFYCIAVYYGSIGIKKTRHTLPAALLGDLAACLVAPLAVHLVFYA</sequence>
<dbReference type="EMBL" id="CP046051">
    <property type="protein sequence ID" value="QKN24332.1"/>
    <property type="molecule type" value="Genomic_DNA"/>
</dbReference>
<protein>
    <submittedName>
        <fullName evidence="3">Spore maturation protein</fullName>
    </submittedName>
</protein>
<dbReference type="InterPro" id="IPR052549">
    <property type="entry name" value="SpmB"/>
</dbReference>
<reference evidence="4" key="2">
    <citation type="journal article" date="2021" name="Appl. Environ. Microbiol.">
        <title>Adaptability of a Caproate-Producing Bacterium Contributes to Its Dominance in an Anaerobic Fermentation System.</title>
        <authorList>
            <person name="Wang H."/>
            <person name="Gu Y."/>
            <person name="Zhou W."/>
            <person name="Zhao D."/>
            <person name="Qiao Z."/>
            <person name="Zheng J."/>
            <person name="Gao J."/>
            <person name="Chen X."/>
            <person name="Ren C."/>
            <person name="Xu Y."/>
        </authorList>
    </citation>
    <scope>NUCLEOTIDE SEQUENCE</scope>
    <source>
        <strain evidence="4">JNU-WLY1368</strain>
    </source>
</reference>
<dbReference type="PANTHER" id="PTHR35793">
    <property type="entry name" value="INNER MEMBRANE PROTEIN YJIG"/>
    <property type="match status" value="1"/>
</dbReference>
<dbReference type="InterPro" id="IPR011642">
    <property type="entry name" value="Gate_dom"/>
</dbReference>
<evidence type="ECO:0000256" key="1">
    <source>
        <dbReference type="SAM" id="Phobius"/>
    </source>
</evidence>
<dbReference type="GO" id="GO:0005886">
    <property type="term" value="C:plasma membrane"/>
    <property type="evidence" value="ECO:0007669"/>
    <property type="project" value="TreeGrafter"/>
</dbReference>
<dbReference type="RefSeq" id="WP_086035343.1">
    <property type="nucleotide sequence ID" value="NZ_CP046051.1"/>
</dbReference>
<evidence type="ECO:0000313" key="4">
    <source>
        <dbReference type="EMBL" id="QKO30655.1"/>
    </source>
</evidence>
<reference evidence="5 6" key="1">
    <citation type="submission" date="2019-11" db="EMBL/GenBank/DDBJ databases">
        <authorList>
            <person name="Ren C."/>
            <person name="Wang H."/>
            <person name="Xu Y."/>
        </authorList>
    </citation>
    <scope>NUCLEOTIDE SEQUENCE [LARGE SCALE GENOMIC DNA]</scope>
    <source>
        <strain evidence="6">JNU-WLY1368</strain>
        <strain evidence="3 5">LBM 19010</strain>
    </source>
</reference>
<feature type="transmembrane region" description="Helical" evidence="1">
    <location>
        <begin position="43"/>
        <end position="65"/>
    </location>
</feature>
<dbReference type="PANTHER" id="PTHR35793:SF2">
    <property type="entry name" value="INNER MEMBRANE PROTEIN YJIG"/>
    <property type="match status" value="1"/>
</dbReference>
<dbReference type="EMBL" id="CP046161">
    <property type="protein sequence ID" value="QKO30655.1"/>
    <property type="molecule type" value="Genomic_DNA"/>
</dbReference>